<dbReference type="InterPro" id="IPR005801">
    <property type="entry name" value="ADC_synthase"/>
</dbReference>
<dbReference type="Gene3D" id="3.40.50.880">
    <property type="match status" value="1"/>
</dbReference>
<keyword evidence="8" id="KW-1185">Reference proteome</keyword>
<dbReference type="SUPFAM" id="SSF52317">
    <property type="entry name" value="Class I glutamine amidotransferase-like"/>
    <property type="match status" value="1"/>
</dbReference>
<evidence type="ECO:0000256" key="4">
    <source>
        <dbReference type="ARBA" id="ARBA00047683"/>
    </source>
</evidence>
<dbReference type="PRINTS" id="PR00099">
    <property type="entry name" value="CPSGATASE"/>
</dbReference>
<dbReference type="PRINTS" id="PR00096">
    <property type="entry name" value="GATASE"/>
</dbReference>
<dbReference type="InterPro" id="IPR015890">
    <property type="entry name" value="Chorismate_C"/>
</dbReference>
<sequence length="616" mass="67242">MHPPSRLLSQILTDDQPFALIRREDEPTIDILVGTVIDVDSLSDIPLTGDEVLTLVPFRQVAERGYAAHDDGSPLRCLVVTDRETLTVEDALGALPQHPADVSNVTVDVDDDAYAETVRTVIDDEIGRGEGANFVIRRDITAHFSDEPVTALLSWLRELLVSEHGAYWTFAVRTPGISLVGATPERHVSVTDGVVGMNPISGTYRHPATGPTTEGMLEFLADVKESEELVMVVDEELKMMSAVCPDGGRMTGPFLKRMSRLTHTEYLLEGTTPRDVRDVLRLTMFAPTVTGSPMQNACRVIARHESSGRRYYSGVLARFMPKSDGYDLDAPILIRAAHLDDDGTVTVSAGATLVRHSTPENEVAETRVKASGVLSALGVLPRRTEAQPLHDDPRFDELLAARNHDIAAFWRQPQQPRAVRGLSALVVDAGDDFTRMLVHQLTHLGFAARVVDWERANPTSDDDLVVFGPGPGDPRSTEPRVGRLRRLMSDRVASGLPMIAVCLSHQILSLMVGLTIEPLQAPRQGQQRTVDIFGSRARIGFYNTFAAVAGDRSHTPRLSLEIARDAETGTVQALRGSRIATVQGHLESVLSPDGLDVLDRLVSDVMVPQAASIQTQ</sequence>
<dbReference type="EC" id="4.1.3.27" evidence="1"/>
<keyword evidence="3" id="KW-0456">Lyase</keyword>
<evidence type="ECO:0000313" key="8">
    <source>
        <dbReference type="Proteomes" id="UP000662814"/>
    </source>
</evidence>
<organism evidence="7 8">
    <name type="scientific">Paramicrobacterium chengjingii</name>
    <dbReference type="NCBI Taxonomy" id="2769067"/>
    <lineage>
        <taxon>Bacteria</taxon>
        <taxon>Bacillati</taxon>
        <taxon>Actinomycetota</taxon>
        <taxon>Actinomycetes</taxon>
        <taxon>Micrococcales</taxon>
        <taxon>Microbacteriaceae</taxon>
        <taxon>Paramicrobacterium</taxon>
    </lineage>
</organism>
<proteinExistence type="predicted"/>
<dbReference type="SUPFAM" id="SSF56322">
    <property type="entry name" value="ADC synthase"/>
    <property type="match status" value="1"/>
</dbReference>
<dbReference type="InterPro" id="IPR019999">
    <property type="entry name" value="Anth_synth_I-like"/>
</dbReference>
<dbReference type="EMBL" id="CP061169">
    <property type="protein sequence ID" value="QPZ39611.1"/>
    <property type="molecule type" value="Genomic_DNA"/>
</dbReference>
<evidence type="ECO:0000259" key="6">
    <source>
        <dbReference type="Pfam" id="PF00425"/>
    </source>
</evidence>
<protein>
    <recommendedName>
        <fullName evidence="1">anthranilate synthase</fullName>
        <ecNumber evidence="1">4.1.3.27</ecNumber>
    </recommendedName>
</protein>
<dbReference type="Proteomes" id="UP000662814">
    <property type="component" value="Chromosome"/>
</dbReference>
<evidence type="ECO:0000256" key="2">
    <source>
        <dbReference type="ARBA" id="ARBA00022962"/>
    </source>
</evidence>
<keyword evidence="2" id="KW-0315">Glutamine amidotransferase</keyword>
<name>A0ABX6YLB9_9MICO</name>
<feature type="domain" description="Glutamine amidotransferase" evidence="5">
    <location>
        <begin position="425"/>
        <end position="600"/>
    </location>
</feature>
<dbReference type="InterPro" id="IPR017926">
    <property type="entry name" value="GATASE"/>
</dbReference>
<evidence type="ECO:0000256" key="3">
    <source>
        <dbReference type="ARBA" id="ARBA00023239"/>
    </source>
</evidence>
<dbReference type="InterPro" id="IPR029062">
    <property type="entry name" value="Class_I_gatase-like"/>
</dbReference>
<dbReference type="RefSeq" id="WP_166989147.1">
    <property type="nucleotide sequence ID" value="NZ_CP061169.1"/>
</dbReference>
<gene>
    <name evidence="7" type="ORF">HCR76_06035</name>
</gene>
<dbReference type="PROSITE" id="PS51273">
    <property type="entry name" value="GATASE_TYPE_1"/>
    <property type="match status" value="1"/>
</dbReference>
<comment type="catalytic activity">
    <reaction evidence="4">
        <text>chorismate + L-glutamine = anthranilate + pyruvate + L-glutamate + H(+)</text>
        <dbReference type="Rhea" id="RHEA:21732"/>
        <dbReference type="ChEBI" id="CHEBI:15361"/>
        <dbReference type="ChEBI" id="CHEBI:15378"/>
        <dbReference type="ChEBI" id="CHEBI:16567"/>
        <dbReference type="ChEBI" id="CHEBI:29748"/>
        <dbReference type="ChEBI" id="CHEBI:29985"/>
        <dbReference type="ChEBI" id="CHEBI:58359"/>
        <dbReference type="EC" id="4.1.3.27"/>
    </reaction>
</comment>
<dbReference type="PANTHER" id="PTHR11236:SF49">
    <property type="entry name" value="ANTHRANILATE SYNTHASE COMPONENT 1"/>
    <property type="match status" value="1"/>
</dbReference>
<accession>A0ABX6YLB9</accession>
<dbReference type="Pfam" id="PF00117">
    <property type="entry name" value="GATase"/>
    <property type="match status" value="1"/>
</dbReference>
<reference evidence="7 8" key="1">
    <citation type="submission" date="2020-12" db="EMBL/GenBank/DDBJ databases">
        <title>Microbacterium sp. HY060.</title>
        <authorList>
            <person name="Zhou J."/>
        </authorList>
    </citation>
    <scope>NUCLEOTIDE SEQUENCE [LARGE SCALE GENOMIC DNA]</scope>
    <source>
        <strain evidence="7 8">HY60</strain>
    </source>
</reference>
<dbReference type="Gene3D" id="3.60.120.10">
    <property type="entry name" value="Anthranilate synthase"/>
    <property type="match status" value="1"/>
</dbReference>
<evidence type="ECO:0000256" key="1">
    <source>
        <dbReference type="ARBA" id="ARBA00012266"/>
    </source>
</evidence>
<evidence type="ECO:0000313" key="7">
    <source>
        <dbReference type="EMBL" id="QPZ39611.1"/>
    </source>
</evidence>
<dbReference type="InterPro" id="IPR006221">
    <property type="entry name" value="TrpG/PapA_dom"/>
</dbReference>
<dbReference type="Pfam" id="PF00425">
    <property type="entry name" value="Chorismate_bind"/>
    <property type="match status" value="1"/>
</dbReference>
<dbReference type="PANTHER" id="PTHR11236">
    <property type="entry name" value="AMINOBENZOATE/ANTHRANILATE SYNTHASE"/>
    <property type="match status" value="1"/>
</dbReference>
<evidence type="ECO:0000259" key="5">
    <source>
        <dbReference type="Pfam" id="PF00117"/>
    </source>
</evidence>
<feature type="domain" description="Chorismate-utilising enzyme C-terminal" evidence="6">
    <location>
        <begin position="111"/>
        <end position="369"/>
    </location>
</feature>
<dbReference type="CDD" id="cd01743">
    <property type="entry name" value="GATase1_Anthranilate_Synthase"/>
    <property type="match status" value="1"/>
</dbReference>